<protein>
    <submittedName>
        <fullName evidence="1">Uncharacterized protein</fullName>
    </submittedName>
</protein>
<accession>A0A974HWD1</accession>
<name>A0A974HWD1_XENLA</name>
<organism evidence="1 2">
    <name type="scientific">Xenopus laevis</name>
    <name type="common">African clawed frog</name>
    <dbReference type="NCBI Taxonomy" id="8355"/>
    <lineage>
        <taxon>Eukaryota</taxon>
        <taxon>Metazoa</taxon>
        <taxon>Chordata</taxon>
        <taxon>Craniata</taxon>
        <taxon>Vertebrata</taxon>
        <taxon>Euteleostomi</taxon>
        <taxon>Amphibia</taxon>
        <taxon>Batrachia</taxon>
        <taxon>Anura</taxon>
        <taxon>Pipoidea</taxon>
        <taxon>Pipidae</taxon>
        <taxon>Xenopodinae</taxon>
        <taxon>Xenopus</taxon>
        <taxon>Xenopus</taxon>
    </lineage>
</organism>
<evidence type="ECO:0000313" key="2">
    <source>
        <dbReference type="Proteomes" id="UP000694892"/>
    </source>
</evidence>
<gene>
    <name evidence="1" type="ORF">XELAEV_18015445mg</name>
</gene>
<proteinExistence type="predicted"/>
<dbReference type="Proteomes" id="UP000694892">
    <property type="component" value="Chromosome 2S"/>
</dbReference>
<dbReference type="EMBL" id="CM004469">
    <property type="protein sequence ID" value="OCT92386.1"/>
    <property type="molecule type" value="Genomic_DNA"/>
</dbReference>
<sequence>MYVIAILLQFNVVYYSIFFYKDIRLSGLFFVKHMQLYIKIDKTLFCCCHNWDMAKESISSSMEESVMLQLYCCCARKCK</sequence>
<reference evidence="2" key="1">
    <citation type="journal article" date="2016" name="Nature">
        <title>Genome evolution in the allotetraploid frog Xenopus laevis.</title>
        <authorList>
            <person name="Session A.M."/>
            <person name="Uno Y."/>
            <person name="Kwon T."/>
            <person name="Chapman J.A."/>
            <person name="Toyoda A."/>
            <person name="Takahashi S."/>
            <person name="Fukui A."/>
            <person name="Hikosaka A."/>
            <person name="Suzuki A."/>
            <person name="Kondo M."/>
            <person name="van Heeringen S.J."/>
            <person name="Quigley I."/>
            <person name="Heinz S."/>
            <person name="Ogino H."/>
            <person name="Ochi H."/>
            <person name="Hellsten U."/>
            <person name="Lyons J.B."/>
            <person name="Simakov O."/>
            <person name="Putnam N."/>
            <person name="Stites J."/>
            <person name="Kuroki Y."/>
            <person name="Tanaka T."/>
            <person name="Michiue T."/>
            <person name="Watanabe M."/>
            <person name="Bogdanovic O."/>
            <person name="Lister R."/>
            <person name="Georgiou G."/>
            <person name="Paranjpe S.S."/>
            <person name="van Kruijsbergen I."/>
            <person name="Shu S."/>
            <person name="Carlson J."/>
            <person name="Kinoshita T."/>
            <person name="Ohta Y."/>
            <person name="Mawaribuchi S."/>
            <person name="Jenkins J."/>
            <person name="Grimwood J."/>
            <person name="Schmutz J."/>
            <person name="Mitros T."/>
            <person name="Mozaffari S.V."/>
            <person name="Suzuki Y."/>
            <person name="Haramoto Y."/>
            <person name="Yamamoto T.S."/>
            <person name="Takagi C."/>
            <person name="Heald R."/>
            <person name="Miller K."/>
            <person name="Haudenschild C."/>
            <person name="Kitzman J."/>
            <person name="Nakayama T."/>
            <person name="Izutsu Y."/>
            <person name="Robert J."/>
            <person name="Fortriede J."/>
            <person name="Burns K."/>
            <person name="Lotay V."/>
            <person name="Karimi K."/>
            <person name="Yasuoka Y."/>
            <person name="Dichmann D.S."/>
            <person name="Flajnik M.F."/>
            <person name="Houston D.W."/>
            <person name="Shendure J."/>
            <person name="DuPasquier L."/>
            <person name="Vize P.D."/>
            <person name="Zorn A.M."/>
            <person name="Ito M."/>
            <person name="Marcotte E.M."/>
            <person name="Wallingford J.B."/>
            <person name="Ito Y."/>
            <person name="Asashima M."/>
            <person name="Ueno N."/>
            <person name="Matsuda Y."/>
            <person name="Veenstra G.J."/>
            <person name="Fujiyama A."/>
            <person name="Harland R.M."/>
            <person name="Taira M."/>
            <person name="Rokhsar D.S."/>
        </authorList>
    </citation>
    <scope>NUCLEOTIDE SEQUENCE [LARGE SCALE GENOMIC DNA]</scope>
    <source>
        <strain evidence="2">J</strain>
    </source>
</reference>
<dbReference type="AlphaFoldDB" id="A0A974HWD1"/>
<evidence type="ECO:0000313" key="1">
    <source>
        <dbReference type="EMBL" id="OCT92386.1"/>
    </source>
</evidence>